<dbReference type="Pfam" id="PF20066">
    <property type="entry name" value="Glyoxalase_8"/>
    <property type="match status" value="1"/>
</dbReference>
<keyword evidence="3" id="KW-1185">Reference proteome</keyword>
<protein>
    <recommendedName>
        <fullName evidence="1">Glyoxalase-related protein domain-containing protein</fullName>
    </recommendedName>
</protein>
<gene>
    <name evidence="2" type="ORF">C8263_16925</name>
</gene>
<dbReference type="RefSeq" id="WP_107139321.1">
    <property type="nucleotide sequence ID" value="NZ_PYSV01000024.1"/>
</dbReference>
<dbReference type="AlphaFoldDB" id="A0A2T3W3W5"/>
<accession>A0A2T3W3W5</accession>
<evidence type="ECO:0000259" key="1">
    <source>
        <dbReference type="Pfam" id="PF20066"/>
    </source>
</evidence>
<feature type="domain" description="Glyoxalase-related protein" evidence="1">
    <location>
        <begin position="5"/>
        <end position="49"/>
    </location>
</feature>
<dbReference type="Proteomes" id="UP000240317">
    <property type="component" value="Unassembled WGS sequence"/>
</dbReference>
<sequence length="398" mass="43690">MKHPVKDQARQLAAHLQATHGITLKHGQALDALSAALGYANWNAAAAQGLTDASAAATPATPAAHTPHAHAVMDVHLTVAAAQKWLERPALPSSMGHLYPMVTDLDHGHFDLWADDTVDALTYVDTLLSLAYHPRQDPDSYFGGLWLARACAGEREGSLTYLLTRMAEIMDEHDDGPGELDSWVNDLLTESPDACHERLVQDAQQCHDVVALRVFIRKTYAFTALCRPQQLPKKAVPAEIDRGPMDGDRRSLDVQAAAWKAQLNTKTDVLLCHLDGLGYTRVLTWPHFDYDCVLAKVSSEDVPPITLFVFTDGVTYRPESDEAARILHADLQDAARHVRQTAPQMDGLPFEIVQSLAGAPLQPYEHVVPPYATDELKTAAVRDFIELIGQIRNGDPTD</sequence>
<comment type="caution">
    <text evidence="2">The sequence shown here is derived from an EMBL/GenBank/DDBJ whole genome shotgun (WGS) entry which is preliminary data.</text>
</comment>
<dbReference type="OrthoDB" id="9087497at2"/>
<proteinExistence type="predicted"/>
<organism evidence="2 3">
    <name type="scientific">Deinococcus arcticus</name>
    <dbReference type="NCBI Taxonomy" id="2136176"/>
    <lineage>
        <taxon>Bacteria</taxon>
        <taxon>Thermotogati</taxon>
        <taxon>Deinococcota</taxon>
        <taxon>Deinococci</taxon>
        <taxon>Deinococcales</taxon>
        <taxon>Deinococcaceae</taxon>
        <taxon>Deinococcus</taxon>
    </lineage>
</organism>
<evidence type="ECO:0000313" key="2">
    <source>
        <dbReference type="EMBL" id="PTA66585.1"/>
    </source>
</evidence>
<name>A0A2T3W3W5_9DEIO</name>
<reference evidence="2 3" key="1">
    <citation type="submission" date="2018-03" db="EMBL/GenBank/DDBJ databases">
        <title>Draft genome of Deinococcus sp. OD32.</title>
        <authorList>
            <person name="Wang X.-P."/>
            <person name="Du Z.-J."/>
        </authorList>
    </citation>
    <scope>NUCLEOTIDE SEQUENCE [LARGE SCALE GENOMIC DNA]</scope>
    <source>
        <strain evidence="2 3">OD32</strain>
    </source>
</reference>
<dbReference type="EMBL" id="PYSV01000024">
    <property type="protein sequence ID" value="PTA66585.1"/>
    <property type="molecule type" value="Genomic_DNA"/>
</dbReference>
<evidence type="ECO:0000313" key="3">
    <source>
        <dbReference type="Proteomes" id="UP000240317"/>
    </source>
</evidence>
<dbReference type="InterPro" id="IPR045517">
    <property type="entry name" value="Glyoxalase_8"/>
</dbReference>